<accession>Q1JVI4</accession>
<dbReference type="RefSeq" id="WP_006003142.1">
    <property type="nucleotide sequence ID" value="NZ_AAEW02000038.1"/>
</dbReference>
<dbReference type="EMBL" id="AAEW02000038">
    <property type="protein sequence ID" value="EAT14251.1"/>
    <property type="molecule type" value="Genomic_DNA"/>
</dbReference>
<comment type="caution">
    <text evidence="1">The sequence shown here is derived from an EMBL/GenBank/DDBJ whole genome shotgun (WGS) entry which is preliminary data.</text>
</comment>
<name>Q1JVI4_DESA6</name>
<proteinExistence type="predicted"/>
<reference evidence="1" key="2">
    <citation type="submission" date="2006-05" db="EMBL/GenBank/DDBJ databases">
        <title>Sequencing of the draft genome and assembly of Desulfuromonas acetoxidans DSM 684.</title>
        <authorList>
            <consortium name="US DOE Joint Genome Institute (JGI-PGF)"/>
            <person name="Copeland A."/>
            <person name="Lucas S."/>
            <person name="Lapidus A."/>
            <person name="Barry K."/>
            <person name="Detter J.C."/>
            <person name="Glavina del Rio T."/>
            <person name="Hammon N."/>
            <person name="Israni S."/>
            <person name="Dalin E."/>
            <person name="Tice H."/>
            <person name="Bruce D."/>
            <person name="Pitluck S."/>
            <person name="Richardson P."/>
        </authorList>
    </citation>
    <scope>NUCLEOTIDE SEQUENCE [LARGE SCALE GENOMIC DNA]</scope>
    <source>
        <strain evidence="1">DSM 684</strain>
    </source>
</reference>
<dbReference type="Proteomes" id="UP000005695">
    <property type="component" value="Unassembled WGS sequence"/>
</dbReference>
<sequence>MFPLQNDDTLTSFTTFTLYRGGRGLKIEVHHILSGADAGAYRAYPVEDEIFSDEQFWGHGNSELSALRNALLKLQPVQISAVFPRSP</sequence>
<dbReference type="AlphaFoldDB" id="Q1JVI4"/>
<reference evidence="1" key="1">
    <citation type="submission" date="2006-05" db="EMBL/GenBank/DDBJ databases">
        <title>Annotation of the draft genome assembly of Desulfuromonas acetoxidans DSM 684.</title>
        <authorList>
            <consortium name="US DOE Joint Genome Institute (JGI-ORNL)"/>
            <person name="Larimer F."/>
            <person name="Land M."/>
            <person name="Hauser L."/>
        </authorList>
    </citation>
    <scope>NUCLEOTIDE SEQUENCE [LARGE SCALE GENOMIC DNA]</scope>
    <source>
        <strain evidence="1">DSM 684</strain>
    </source>
</reference>
<keyword evidence="2" id="KW-1185">Reference proteome</keyword>
<gene>
    <name evidence="1" type="ORF">Dace_0093</name>
</gene>
<protein>
    <submittedName>
        <fullName evidence="1">Uncharacterized protein</fullName>
    </submittedName>
</protein>
<organism evidence="1 2">
    <name type="scientific">Desulfuromonas acetoxidans (strain DSM 684 / 11070)</name>
    <dbReference type="NCBI Taxonomy" id="281689"/>
    <lineage>
        <taxon>Bacteria</taxon>
        <taxon>Pseudomonadati</taxon>
        <taxon>Thermodesulfobacteriota</taxon>
        <taxon>Desulfuromonadia</taxon>
        <taxon>Desulfuromonadales</taxon>
        <taxon>Desulfuromonadaceae</taxon>
        <taxon>Desulfuromonas</taxon>
    </lineage>
</organism>
<evidence type="ECO:0000313" key="2">
    <source>
        <dbReference type="Proteomes" id="UP000005695"/>
    </source>
</evidence>
<evidence type="ECO:0000313" key="1">
    <source>
        <dbReference type="EMBL" id="EAT14251.1"/>
    </source>
</evidence>